<dbReference type="OrthoDB" id="5587740at2759"/>
<feature type="region of interest" description="Disordered" evidence="1">
    <location>
        <begin position="107"/>
        <end position="182"/>
    </location>
</feature>
<dbReference type="Gene3D" id="6.20.130.10">
    <property type="match status" value="1"/>
</dbReference>
<dbReference type="PANTHER" id="PTHR28174:SF1">
    <property type="entry name" value="LARGE RIBOSOMAL SUBUNIT PROTEIN BL31M"/>
    <property type="match status" value="1"/>
</dbReference>
<feature type="domain" description="Ribosomal protein bL31m N-terminal" evidence="2">
    <location>
        <begin position="35"/>
        <end position="80"/>
    </location>
</feature>
<evidence type="ECO:0000313" key="4">
    <source>
        <dbReference type="Proteomes" id="UP000235672"/>
    </source>
</evidence>
<feature type="compositionally biased region" description="Low complexity" evidence="1">
    <location>
        <begin position="1"/>
        <end position="23"/>
    </location>
</feature>
<feature type="compositionally biased region" description="Basic and acidic residues" evidence="1">
    <location>
        <begin position="137"/>
        <end position="149"/>
    </location>
</feature>
<dbReference type="STRING" id="1745343.A0A2J6Q2A9"/>
<dbReference type="GO" id="GO:0032543">
    <property type="term" value="P:mitochondrial translation"/>
    <property type="evidence" value="ECO:0007669"/>
    <property type="project" value="InterPro"/>
</dbReference>
<dbReference type="Pfam" id="PF21492">
    <property type="entry name" value="bL31_N"/>
    <property type="match status" value="1"/>
</dbReference>
<sequence length="182" mass="20273">MSKLPSQSLRRVQLSSPSPSPSSHVQIRHASLLKRPHRPYQFTQLVTLSDGSTYTHRTTSPQPIFRSTKDSRNHPLWQPSMASLRNVEEDEAGRLRAFRLRFGRGWDAESKDEEGEGEAKEQEESLMDLISGAGGGKDLRSTDEGRKEGSGTGEEVEMVTVRKDGVLVKVPAMSRGERRGKS</sequence>
<feature type="region of interest" description="Disordered" evidence="1">
    <location>
        <begin position="53"/>
        <end position="73"/>
    </location>
</feature>
<dbReference type="AlphaFoldDB" id="A0A2J6Q2A9"/>
<evidence type="ECO:0000259" key="2">
    <source>
        <dbReference type="Pfam" id="PF21492"/>
    </source>
</evidence>
<dbReference type="PANTHER" id="PTHR28174">
    <property type="entry name" value="54S RIBOSOMAL PROTEIN L36, MITOCHONDRIAL"/>
    <property type="match status" value="1"/>
</dbReference>
<organism evidence="3 4">
    <name type="scientific">Hyaloscypha hepaticicola</name>
    <dbReference type="NCBI Taxonomy" id="2082293"/>
    <lineage>
        <taxon>Eukaryota</taxon>
        <taxon>Fungi</taxon>
        <taxon>Dikarya</taxon>
        <taxon>Ascomycota</taxon>
        <taxon>Pezizomycotina</taxon>
        <taxon>Leotiomycetes</taxon>
        <taxon>Helotiales</taxon>
        <taxon>Hyaloscyphaceae</taxon>
        <taxon>Hyaloscypha</taxon>
    </lineage>
</organism>
<feature type="region of interest" description="Disordered" evidence="1">
    <location>
        <begin position="1"/>
        <end position="28"/>
    </location>
</feature>
<dbReference type="EMBL" id="KZ613485">
    <property type="protein sequence ID" value="PMD20420.1"/>
    <property type="molecule type" value="Genomic_DNA"/>
</dbReference>
<feature type="compositionally biased region" description="Polar residues" evidence="1">
    <location>
        <begin position="53"/>
        <end position="62"/>
    </location>
</feature>
<evidence type="ECO:0000256" key="1">
    <source>
        <dbReference type="SAM" id="MobiDB-lite"/>
    </source>
</evidence>
<gene>
    <name evidence="3" type="ORF">NA56DRAFT_646531</name>
</gene>
<dbReference type="InterPro" id="IPR048874">
    <property type="entry name" value="Ribosomal_bL31m_N"/>
</dbReference>
<reference evidence="3 4" key="1">
    <citation type="submission" date="2016-05" db="EMBL/GenBank/DDBJ databases">
        <title>A degradative enzymes factory behind the ericoid mycorrhizal symbiosis.</title>
        <authorList>
            <consortium name="DOE Joint Genome Institute"/>
            <person name="Martino E."/>
            <person name="Morin E."/>
            <person name="Grelet G."/>
            <person name="Kuo A."/>
            <person name="Kohler A."/>
            <person name="Daghino S."/>
            <person name="Barry K."/>
            <person name="Choi C."/>
            <person name="Cichocki N."/>
            <person name="Clum A."/>
            <person name="Copeland A."/>
            <person name="Hainaut M."/>
            <person name="Haridas S."/>
            <person name="Labutti K."/>
            <person name="Lindquist E."/>
            <person name="Lipzen A."/>
            <person name="Khouja H.-R."/>
            <person name="Murat C."/>
            <person name="Ohm R."/>
            <person name="Olson A."/>
            <person name="Spatafora J."/>
            <person name="Veneault-Fourrey C."/>
            <person name="Henrissat B."/>
            <person name="Grigoriev I."/>
            <person name="Martin F."/>
            <person name="Perotto S."/>
        </authorList>
    </citation>
    <scope>NUCLEOTIDE SEQUENCE [LARGE SCALE GENOMIC DNA]</scope>
    <source>
        <strain evidence="3 4">UAMH 7357</strain>
    </source>
</reference>
<name>A0A2J6Q2A9_9HELO</name>
<dbReference type="GO" id="GO:0003735">
    <property type="term" value="F:structural constituent of ribosome"/>
    <property type="evidence" value="ECO:0007669"/>
    <property type="project" value="InterPro"/>
</dbReference>
<dbReference type="GO" id="GO:0005762">
    <property type="term" value="C:mitochondrial large ribosomal subunit"/>
    <property type="evidence" value="ECO:0007669"/>
    <property type="project" value="InterPro"/>
</dbReference>
<accession>A0A2J6Q2A9</accession>
<dbReference type="InterPro" id="IPR034600">
    <property type="entry name" value="Ribosomal_bL31m"/>
</dbReference>
<keyword evidence="4" id="KW-1185">Reference proteome</keyword>
<protein>
    <recommendedName>
        <fullName evidence="2">Ribosomal protein bL31m N-terminal domain-containing protein</fullName>
    </recommendedName>
</protein>
<evidence type="ECO:0000313" key="3">
    <source>
        <dbReference type="EMBL" id="PMD20420.1"/>
    </source>
</evidence>
<dbReference type="Proteomes" id="UP000235672">
    <property type="component" value="Unassembled WGS sequence"/>
</dbReference>
<proteinExistence type="predicted"/>